<keyword evidence="2 4" id="KW-0808">Transferase</keyword>
<dbReference type="Pfam" id="PF01648">
    <property type="entry name" value="ACPS"/>
    <property type="match status" value="1"/>
</dbReference>
<dbReference type="KEGG" id="ibu:IB211_00879c"/>
<sequence length="180" mass="19392">MTRLFAAQAAEDGASISAALLAEAVRAVWRLEALPETALGPQGKPFFPSHPALHFNLSHSGPYAFCALSDAPVGVDVERLRPRRAALAKRALSEEESAWYVSRGRRWEDFYTLWTCKEARVKCLGTGLIQAPASISVPLLESGAAAALDGLVFTTYAGEGYRAALCSPTDTAALEWFTFS</sequence>
<dbReference type="PATRIC" id="fig|1297617.4.peg.893"/>
<name>A0A0S2W1V0_9FIRM</name>
<dbReference type="STRING" id="1297617.IB211_00879c"/>
<organism evidence="4 5">
    <name type="scientific">Intestinimonas butyriciproducens</name>
    <dbReference type="NCBI Taxonomy" id="1297617"/>
    <lineage>
        <taxon>Bacteria</taxon>
        <taxon>Bacillati</taxon>
        <taxon>Bacillota</taxon>
        <taxon>Clostridia</taxon>
        <taxon>Eubacteriales</taxon>
        <taxon>Intestinimonas</taxon>
    </lineage>
</organism>
<dbReference type="RefSeq" id="WP_058117226.1">
    <property type="nucleotide sequence ID" value="NZ_CALICV010000017.1"/>
</dbReference>
<reference evidence="5" key="2">
    <citation type="submission" date="2015-04" db="EMBL/GenBank/DDBJ databases">
        <title>A butyrogenic pathway from the amino acid lysine in a human gut commensal.</title>
        <authorList>
            <person name="de Vos W.M."/>
            <person name="Bui N.T.P."/>
            <person name="Plugge C.M."/>
            <person name="Ritari J."/>
        </authorList>
    </citation>
    <scope>NUCLEOTIDE SEQUENCE [LARGE SCALE GENOMIC DNA]</scope>
    <source>
        <strain evidence="5">AF211</strain>
    </source>
</reference>
<dbReference type="Proteomes" id="UP000064844">
    <property type="component" value="Chromosome"/>
</dbReference>
<dbReference type="GO" id="GO:0005829">
    <property type="term" value="C:cytosol"/>
    <property type="evidence" value="ECO:0007669"/>
    <property type="project" value="TreeGrafter"/>
</dbReference>
<accession>A0A0S2W1V0</accession>
<protein>
    <submittedName>
        <fullName evidence="4">4'-phosphopantetheinyl transferase</fullName>
    </submittedName>
</protein>
<gene>
    <name evidence="4" type="ORF">IB211_00879c</name>
</gene>
<proteinExistence type="inferred from homology"/>
<evidence type="ECO:0000313" key="4">
    <source>
        <dbReference type="EMBL" id="ALP93273.1"/>
    </source>
</evidence>
<evidence type="ECO:0000259" key="3">
    <source>
        <dbReference type="Pfam" id="PF01648"/>
    </source>
</evidence>
<dbReference type="SUPFAM" id="SSF56214">
    <property type="entry name" value="4'-phosphopantetheinyl transferase"/>
    <property type="match status" value="2"/>
</dbReference>
<dbReference type="AlphaFoldDB" id="A0A0S2W1V0"/>
<evidence type="ECO:0000256" key="1">
    <source>
        <dbReference type="ARBA" id="ARBA00010990"/>
    </source>
</evidence>
<evidence type="ECO:0000313" key="5">
    <source>
        <dbReference type="Proteomes" id="UP000064844"/>
    </source>
</evidence>
<keyword evidence="5" id="KW-1185">Reference proteome</keyword>
<dbReference type="PANTHER" id="PTHR12215:SF10">
    <property type="entry name" value="L-AMINOADIPATE-SEMIALDEHYDE DEHYDROGENASE-PHOSPHOPANTETHEINYL TRANSFERASE"/>
    <property type="match status" value="1"/>
</dbReference>
<comment type="similarity">
    <text evidence="1">Belongs to the P-Pant transferase superfamily. Gsp/Sfp/HetI/AcpT family.</text>
</comment>
<reference evidence="4 5" key="1">
    <citation type="journal article" date="2015" name="Nat. Commun.">
        <title>Production of butyrate from lysine and the Amadori product fructoselysine by a human gut commensal.</title>
        <authorList>
            <person name="Bui T.P."/>
            <person name="Ritari J."/>
            <person name="Boeren S."/>
            <person name="de Waard P."/>
            <person name="Plugge C.M."/>
            <person name="de Vos W.M."/>
        </authorList>
    </citation>
    <scope>NUCLEOTIDE SEQUENCE [LARGE SCALE GENOMIC DNA]</scope>
    <source>
        <strain evidence="4 5">AF211</strain>
    </source>
</reference>
<dbReference type="InterPro" id="IPR008278">
    <property type="entry name" value="4-PPantetheinyl_Trfase_dom"/>
</dbReference>
<dbReference type="GO" id="GO:0019878">
    <property type="term" value="P:lysine biosynthetic process via aminoadipic acid"/>
    <property type="evidence" value="ECO:0007669"/>
    <property type="project" value="TreeGrafter"/>
</dbReference>
<dbReference type="GO" id="GO:0000287">
    <property type="term" value="F:magnesium ion binding"/>
    <property type="evidence" value="ECO:0007669"/>
    <property type="project" value="InterPro"/>
</dbReference>
<dbReference type="PANTHER" id="PTHR12215">
    <property type="entry name" value="PHOSPHOPANTETHEINE TRANSFERASE"/>
    <property type="match status" value="1"/>
</dbReference>
<dbReference type="InterPro" id="IPR050559">
    <property type="entry name" value="P-Pant_transferase_sf"/>
</dbReference>
<feature type="domain" description="4'-phosphopantetheinyl transferase" evidence="3">
    <location>
        <begin position="72"/>
        <end position="148"/>
    </location>
</feature>
<dbReference type="Gene3D" id="3.90.470.20">
    <property type="entry name" value="4'-phosphopantetheinyl transferase domain"/>
    <property type="match status" value="2"/>
</dbReference>
<dbReference type="EMBL" id="CP011307">
    <property type="protein sequence ID" value="ALP93273.1"/>
    <property type="molecule type" value="Genomic_DNA"/>
</dbReference>
<dbReference type="eggNOG" id="COG2091">
    <property type="taxonomic scope" value="Bacteria"/>
</dbReference>
<dbReference type="InterPro" id="IPR037143">
    <property type="entry name" value="4-PPantetheinyl_Trfase_dom_sf"/>
</dbReference>
<evidence type="ECO:0000256" key="2">
    <source>
        <dbReference type="ARBA" id="ARBA00022679"/>
    </source>
</evidence>
<dbReference type="GO" id="GO:0008897">
    <property type="term" value="F:holo-[acyl-carrier-protein] synthase activity"/>
    <property type="evidence" value="ECO:0007669"/>
    <property type="project" value="InterPro"/>
</dbReference>